<evidence type="ECO:0000256" key="9">
    <source>
        <dbReference type="ARBA" id="ARBA00022741"/>
    </source>
</evidence>
<dbReference type="EMBL" id="BMAT01006602">
    <property type="protein sequence ID" value="GFS16239.1"/>
    <property type="molecule type" value="Genomic_DNA"/>
</dbReference>
<evidence type="ECO:0000256" key="15">
    <source>
        <dbReference type="PROSITE-ProRule" id="PRU10141"/>
    </source>
</evidence>
<dbReference type="PANTHER" id="PTHR46485:SF4">
    <property type="entry name" value="LIM DOMAIN KINASE 1"/>
    <property type="match status" value="1"/>
</dbReference>
<dbReference type="InterPro" id="IPR001781">
    <property type="entry name" value="Znf_LIM"/>
</dbReference>
<evidence type="ECO:0000256" key="10">
    <source>
        <dbReference type="ARBA" id="ARBA00022777"/>
    </source>
</evidence>
<dbReference type="AlphaFoldDB" id="A0AAV4J2P0"/>
<feature type="compositionally biased region" description="Polar residues" evidence="16">
    <location>
        <begin position="93"/>
        <end position="117"/>
    </location>
</feature>
<name>A0AAV4J2P0_9GAST</name>
<feature type="compositionally biased region" description="Polar residues" evidence="16">
    <location>
        <begin position="364"/>
        <end position="374"/>
    </location>
</feature>
<feature type="region of interest" description="Disordered" evidence="16">
    <location>
        <begin position="456"/>
        <end position="475"/>
    </location>
</feature>
<comment type="caution">
    <text evidence="20">The sequence shown here is derived from an EMBL/GenBank/DDBJ whole genome shotgun (WGS) entry which is preliminary data.</text>
</comment>
<evidence type="ECO:0000256" key="14">
    <source>
        <dbReference type="PROSITE-ProRule" id="PRU00125"/>
    </source>
</evidence>
<feature type="region of interest" description="Disordered" evidence="16">
    <location>
        <begin position="47"/>
        <end position="119"/>
    </location>
</feature>
<evidence type="ECO:0000256" key="4">
    <source>
        <dbReference type="ARBA" id="ARBA00022490"/>
    </source>
</evidence>
<evidence type="ECO:0000259" key="19">
    <source>
        <dbReference type="PROSITE" id="PS50106"/>
    </source>
</evidence>
<evidence type="ECO:0000313" key="20">
    <source>
        <dbReference type="EMBL" id="GFS16239.1"/>
    </source>
</evidence>
<evidence type="ECO:0000259" key="17">
    <source>
        <dbReference type="PROSITE" id="PS50011"/>
    </source>
</evidence>
<evidence type="ECO:0000256" key="5">
    <source>
        <dbReference type="ARBA" id="ARBA00022527"/>
    </source>
</evidence>
<evidence type="ECO:0000256" key="2">
    <source>
        <dbReference type="ARBA" id="ARBA00005843"/>
    </source>
</evidence>
<feature type="compositionally biased region" description="Low complexity" evidence="16">
    <location>
        <begin position="76"/>
        <end position="87"/>
    </location>
</feature>
<dbReference type="InterPro" id="IPR001245">
    <property type="entry name" value="Ser-Thr/Tyr_kinase_cat_dom"/>
</dbReference>
<feature type="domain" description="LIM zinc-binding" evidence="18">
    <location>
        <begin position="1"/>
        <end position="48"/>
    </location>
</feature>
<dbReference type="GO" id="GO:0005524">
    <property type="term" value="F:ATP binding"/>
    <property type="evidence" value="ECO:0007669"/>
    <property type="project" value="UniProtKB-UniRule"/>
</dbReference>
<feature type="compositionally biased region" description="Polar residues" evidence="16">
    <location>
        <begin position="943"/>
        <end position="953"/>
    </location>
</feature>
<feature type="compositionally biased region" description="Polar residues" evidence="16">
    <location>
        <begin position="1127"/>
        <end position="1142"/>
    </location>
</feature>
<evidence type="ECO:0000256" key="6">
    <source>
        <dbReference type="ARBA" id="ARBA00022679"/>
    </source>
</evidence>
<feature type="binding site" evidence="15">
    <location>
        <position position="593"/>
    </location>
    <ligand>
        <name>ATP</name>
        <dbReference type="ChEBI" id="CHEBI:30616"/>
    </ligand>
</feature>
<dbReference type="Proteomes" id="UP000762676">
    <property type="component" value="Unassembled WGS sequence"/>
</dbReference>
<keyword evidence="10 20" id="KW-0418">Kinase</keyword>
<feature type="region of interest" description="Disordered" evidence="16">
    <location>
        <begin position="480"/>
        <end position="499"/>
    </location>
</feature>
<evidence type="ECO:0000259" key="18">
    <source>
        <dbReference type="PROSITE" id="PS50023"/>
    </source>
</evidence>
<dbReference type="InterPro" id="IPR050940">
    <property type="entry name" value="Actin_reg-Ser/Thr_kinase"/>
</dbReference>
<dbReference type="FunFam" id="3.30.200.20:FF:000038">
    <property type="entry name" value="LIM domain kinase 2"/>
    <property type="match status" value="1"/>
</dbReference>
<dbReference type="GO" id="GO:0005634">
    <property type="term" value="C:nucleus"/>
    <property type="evidence" value="ECO:0007669"/>
    <property type="project" value="TreeGrafter"/>
</dbReference>
<dbReference type="Gene3D" id="3.30.200.20">
    <property type="entry name" value="Phosphorylase Kinase, domain 1"/>
    <property type="match status" value="1"/>
</dbReference>
<feature type="compositionally biased region" description="Basic and acidic residues" evidence="16">
    <location>
        <begin position="212"/>
        <end position="226"/>
    </location>
</feature>
<feature type="domain" description="PDZ" evidence="19">
    <location>
        <begin position="396"/>
        <end position="451"/>
    </location>
</feature>
<evidence type="ECO:0000313" key="21">
    <source>
        <dbReference type="Proteomes" id="UP000762676"/>
    </source>
</evidence>
<dbReference type="Gene3D" id="2.30.42.10">
    <property type="match status" value="1"/>
</dbReference>
<dbReference type="PROSITE" id="PS50023">
    <property type="entry name" value="LIM_DOMAIN_2"/>
    <property type="match status" value="1"/>
</dbReference>
<keyword evidence="9 15" id="KW-0547">Nucleotide-binding</keyword>
<feature type="region of interest" description="Disordered" evidence="16">
    <location>
        <begin position="364"/>
        <end position="390"/>
    </location>
</feature>
<dbReference type="GO" id="GO:0005737">
    <property type="term" value="C:cytoplasm"/>
    <property type="evidence" value="ECO:0007669"/>
    <property type="project" value="UniProtKB-SubCell"/>
</dbReference>
<dbReference type="SMART" id="SM00228">
    <property type="entry name" value="PDZ"/>
    <property type="match status" value="1"/>
</dbReference>
<dbReference type="GO" id="GO:0046872">
    <property type="term" value="F:metal ion binding"/>
    <property type="evidence" value="ECO:0007669"/>
    <property type="project" value="UniProtKB-KW"/>
</dbReference>
<keyword evidence="5" id="KW-0723">Serine/threonine-protein kinase</keyword>
<feature type="compositionally biased region" description="Low complexity" evidence="16">
    <location>
        <begin position="242"/>
        <end position="267"/>
    </location>
</feature>
<accession>A0AAV4J2P0</accession>
<feature type="compositionally biased region" description="Basic residues" evidence="16">
    <location>
        <begin position="509"/>
        <end position="528"/>
    </location>
</feature>
<dbReference type="GO" id="GO:0030036">
    <property type="term" value="P:actin cytoskeleton organization"/>
    <property type="evidence" value="ECO:0007669"/>
    <property type="project" value="TreeGrafter"/>
</dbReference>
<evidence type="ECO:0000256" key="3">
    <source>
        <dbReference type="ARBA" id="ARBA00012513"/>
    </source>
</evidence>
<keyword evidence="13 14" id="KW-0440">LIM domain</keyword>
<evidence type="ECO:0000256" key="11">
    <source>
        <dbReference type="ARBA" id="ARBA00022833"/>
    </source>
</evidence>
<organism evidence="20 21">
    <name type="scientific">Elysia marginata</name>
    <dbReference type="NCBI Taxonomy" id="1093978"/>
    <lineage>
        <taxon>Eukaryota</taxon>
        <taxon>Metazoa</taxon>
        <taxon>Spiralia</taxon>
        <taxon>Lophotrochozoa</taxon>
        <taxon>Mollusca</taxon>
        <taxon>Gastropoda</taxon>
        <taxon>Heterobranchia</taxon>
        <taxon>Euthyneura</taxon>
        <taxon>Panpulmonata</taxon>
        <taxon>Sacoglossa</taxon>
        <taxon>Placobranchoidea</taxon>
        <taxon>Plakobranchidae</taxon>
        <taxon>Elysia</taxon>
    </lineage>
</organism>
<sequence>MVAGEHRFHPECFQCCLCQVIIGDGEPYALVERSFLYCGECYHKTTHKPSSQHHQQTASITSPQCGETPTQQGTEPPSSSSLSTLTPHDLDPNSKTTFAVAPPSSSETTATDRQASPLQPAITTTTAATVEDAAITTAATTLSSKLTFQQQTPRRKTHSIQMVSIRPSQKTPTKLVAKSIPLTTTPTAIAVTGNTNKSYSDIASPTDGISKPFRDKTTTSRDDLKKQQQQRQQRRNQHRQHQQQQQQQQEQLQQQLRDASAASAASSLNHEQKPSPQLDSGQGEGCDLSPNQVDGRDSFSQQGEPRDMFSQQDESPHTSSTLGAGHDLSSPQGEGYDLFTKERDLDVDGGKANMKRLQLTLRSLSSNGDGSQPGSWDIRRSLNRNSGAGGRSTPCVVIDQLWPGSELEGLEVGDRILEVNGASIKDKTLDEVRHMLTDNLSPVAVMLERDLSPLRLPKEEGEEPGSPSSASPVRTRLLRGGVKAEGAESDQSSDSNAETVVVHDTLVRLRPKNSLKAKGHSPNRRRSKSPSPCPSSRQKSIDLSRSHSFTTHSQQHRVFRATDLMLGEVLGQGFFGQAIKAVHRVTGEIMVLKELHNFDESAQKSFLREVSMLRNVSHPCVLRFMGVLYRDRKLNLVTEFIDGGALTDLLLNHSEELSWKQRVAFAKDIANGMNYLHSIDIIHRDLNSQNCLVRSDQTVVVADFGLAKICPRHERLDWLLSSGRKGGDSGEETLTTIGEGVTQTDAAAGSGGGRIPKGAMKKKRFSRRKRQTVVGNPYWMAPEMMTKGVYDEKVDVFSFGIIVCETIARVTADPDYLPRSLDFGLNVEAFHKRFCQDVPEPYFMLAVLCSQMEPDQRPSFEKIYMLCEALYLHVEHKMAVPVELQGSTVQFYRRYKMETYGTNFKDIDSCTEADSGTEKQKSTATSQMGVGVSDTQTKESSDGENQCDSQGEVTSPERITSERSQGQKLGSGDQGYPSSNPASDCDAEPSDTGSGSSQAVGMSGCATGNLPTNTDTLQEGTSQSGYAAVETPIAAPDRETTVAERCSQPSSRPSCLSVMTANDDQAYFSCPSASPPASPSSTCQFSSCQASPDPTNLSNCLRHSMDLNTSHKISLPDTTVVGQANEASLELSSSNRPKSVSPASDAVRNETPAHLYKLTSLSLNDVTPISHLLSVNSGTDQDRARQNGSAESGIFSDAAVSPKPAVRTSPVPVSPHLLTQTEKNDKKAQDSQV</sequence>
<evidence type="ECO:0000256" key="16">
    <source>
        <dbReference type="SAM" id="MobiDB-lite"/>
    </source>
</evidence>
<comment type="similarity">
    <text evidence="2">Belongs to the protein kinase superfamily. TKL Ser/Thr protein kinase family.</text>
</comment>
<dbReference type="PROSITE" id="PS50106">
    <property type="entry name" value="PDZ"/>
    <property type="match status" value="1"/>
</dbReference>
<feature type="compositionally biased region" description="Polar residues" evidence="16">
    <location>
        <begin position="991"/>
        <end position="1000"/>
    </location>
</feature>
<feature type="compositionally biased region" description="Polar residues" evidence="16">
    <location>
        <begin position="489"/>
        <end position="498"/>
    </location>
</feature>
<feature type="region of interest" description="Disordered" evidence="16">
    <location>
        <begin position="1177"/>
        <end position="1233"/>
    </location>
</feature>
<feature type="domain" description="Protein kinase" evidence="17">
    <location>
        <begin position="564"/>
        <end position="872"/>
    </location>
</feature>
<dbReference type="InterPro" id="IPR011009">
    <property type="entry name" value="Kinase-like_dom_sf"/>
</dbReference>
<dbReference type="SUPFAM" id="SSF50156">
    <property type="entry name" value="PDZ domain-like"/>
    <property type="match status" value="1"/>
</dbReference>
<keyword evidence="21" id="KW-1185">Reference proteome</keyword>
<evidence type="ECO:0000256" key="13">
    <source>
        <dbReference type="ARBA" id="ARBA00023038"/>
    </source>
</evidence>
<dbReference type="Pfam" id="PF07714">
    <property type="entry name" value="PK_Tyr_Ser-Thr"/>
    <property type="match status" value="2"/>
</dbReference>
<dbReference type="CDD" id="cd00136">
    <property type="entry name" value="PDZ_canonical"/>
    <property type="match status" value="1"/>
</dbReference>
<feature type="compositionally biased region" description="Basic and acidic residues" evidence="16">
    <location>
        <begin position="1222"/>
        <end position="1233"/>
    </location>
</feature>
<dbReference type="EC" id="2.7.11.1" evidence="3"/>
<dbReference type="Gene3D" id="1.10.510.10">
    <property type="entry name" value="Transferase(Phosphotransferase) domain 1"/>
    <property type="match status" value="1"/>
</dbReference>
<keyword evidence="8" id="KW-0677">Repeat</keyword>
<dbReference type="SUPFAM" id="SSF57716">
    <property type="entry name" value="Glucocorticoid receptor-like (DNA-binding domain)"/>
    <property type="match status" value="1"/>
</dbReference>
<keyword evidence="7 14" id="KW-0479">Metal-binding</keyword>
<comment type="subcellular location">
    <subcellularLocation>
        <location evidence="1">Cytoplasm</location>
    </subcellularLocation>
</comment>
<gene>
    <name evidence="20" type="ORF">ElyMa_003209300</name>
</gene>
<keyword evidence="6" id="KW-0808">Transferase</keyword>
<proteinExistence type="inferred from homology"/>
<dbReference type="Gene3D" id="2.10.110.10">
    <property type="entry name" value="Cysteine Rich Protein"/>
    <property type="match status" value="1"/>
</dbReference>
<dbReference type="Pfam" id="PF00412">
    <property type="entry name" value="LIM"/>
    <property type="match status" value="1"/>
</dbReference>
<feature type="compositionally biased region" description="Basic residues" evidence="16">
    <location>
        <begin position="232"/>
        <end position="241"/>
    </location>
</feature>
<dbReference type="GO" id="GO:0004674">
    <property type="term" value="F:protein serine/threonine kinase activity"/>
    <property type="evidence" value="ECO:0007669"/>
    <property type="project" value="UniProtKB-KW"/>
</dbReference>
<dbReference type="InterPro" id="IPR017441">
    <property type="entry name" value="Protein_kinase_ATP_BS"/>
</dbReference>
<evidence type="ECO:0000256" key="1">
    <source>
        <dbReference type="ARBA" id="ARBA00004496"/>
    </source>
</evidence>
<feature type="compositionally biased region" description="Polar residues" evidence="16">
    <location>
        <begin position="159"/>
        <end position="172"/>
    </location>
</feature>
<dbReference type="InterPro" id="IPR000719">
    <property type="entry name" value="Prot_kinase_dom"/>
</dbReference>
<dbReference type="InterPro" id="IPR001478">
    <property type="entry name" value="PDZ"/>
</dbReference>
<protein>
    <recommendedName>
        <fullName evidence="3">non-specific serine/threonine protein kinase</fullName>
        <ecNumber evidence="3">2.7.11.1</ecNumber>
    </recommendedName>
</protein>
<feature type="region of interest" description="Disordered" evidence="16">
    <location>
        <begin position="907"/>
        <end position="1054"/>
    </location>
</feature>
<evidence type="ECO:0000256" key="12">
    <source>
        <dbReference type="ARBA" id="ARBA00022840"/>
    </source>
</evidence>
<feature type="compositionally biased region" description="Polar residues" evidence="16">
    <location>
        <begin position="298"/>
        <end position="322"/>
    </location>
</feature>
<keyword evidence="11 14" id="KW-0862">Zinc</keyword>
<keyword evidence="4" id="KW-0963">Cytoplasm</keyword>
<dbReference type="SUPFAM" id="SSF56112">
    <property type="entry name" value="Protein kinase-like (PK-like)"/>
    <property type="match status" value="1"/>
</dbReference>
<reference evidence="20 21" key="1">
    <citation type="journal article" date="2021" name="Elife">
        <title>Chloroplast acquisition without the gene transfer in kleptoplastic sea slugs, Plakobranchus ocellatus.</title>
        <authorList>
            <person name="Maeda T."/>
            <person name="Takahashi S."/>
            <person name="Yoshida T."/>
            <person name="Shimamura S."/>
            <person name="Takaki Y."/>
            <person name="Nagai Y."/>
            <person name="Toyoda A."/>
            <person name="Suzuki Y."/>
            <person name="Arimoto A."/>
            <person name="Ishii H."/>
            <person name="Satoh N."/>
            <person name="Nishiyama T."/>
            <person name="Hasebe M."/>
            <person name="Maruyama T."/>
            <person name="Minagawa J."/>
            <person name="Obokata J."/>
            <person name="Shigenobu S."/>
        </authorList>
    </citation>
    <scope>NUCLEOTIDE SEQUENCE [LARGE SCALE GENOMIC DNA]</scope>
</reference>
<evidence type="ECO:0000256" key="8">
    <source>
        <dbReference type="ARBA" id="ARBA00022737"/>
    </source>
</evidence>
<keyword evidence="12 15" id="KW-0067">ATP-binding</keyword>
<dbReference type="InterPro" id="IPR036034">
    <property type="entry name" value="PDZ_sf"/>
</dbReference>
<feature type="region of interest" description="Disordered" evidence="16">
    <location>
        <begin position="146"/>
        <end position="174"/>
    </location>
</feature>
<feature type="region of interest" description="Disordered" evidence="16">
    <location>
        <begin position="504"/>
        <end position="554"/>
    </location>
</feature>
<feature type="region of interest" description="Disordered" evidence="16">
    <location>
        <begin position="1127"/>
        <end position="1147"/>
    </location>
</feature>
<feature type="compositionally biased region" description="Polar residues" evidence="16">
    <location>
        <begin position="52"/>
        <end position="75"/>
    </location>
</feature>
<feature type="region of interest" description="Disordered" evidence="16">
    <location>
        <begin position="196"/>
        <end position="336"/>
    </location>
</feature>
<feature type="compositionally biased region" description="Polar residues" evidence="16">
    <location>
        <begin position="1009"/>
        <end position="1025"/>
    </location>
</feature>
<dbReference type="PROSITE" id="PS00107">
    <property type="entry name" value="PROTEIN_KINASE_ATP"/>
    <property type="match status" value="1"/>
</dbReference>
<dbReference type="PANTHER" id="PTHR46485">
    <property type="entry name" value="LIM DOMAIN KINASE 1"/>
    <property type="match status" value="1"/>
</dbReference>
<dbReference type="PROSITE" id="PS50011">
    <property type="entry name" value="PROTEIN_KINASE_DOM"/>
    <property type="match status" value="1"/>
</dbReference>
<evidence type="ECO:0000256" key="7">
    <source>
        <dbReference type="ARBA" id="ARBA00022723"/>
    </source>
</evidence>